<organism evidence="2 3">
    <name type="scientific">Hydrogenoanaerobacterium saccharovorans</name>
    <dbReference type="NCBI Taxonomy" id="474960"/>
    <lineage>
        <taxon>Bacteria</taxon>
        <taxon>Bacillati</taxon>
        <taxon>Bacillota</taxon>
        <taxon>Clostridia</taxon>
        <taxon>Eubacteriales</taxon>
        <taxon>Oscillospiraceae</taxon>
        <taxon>Hydrogenoanaerobacterium</taxon>
    </lineage>
</organism>
<feature type="domain" description="Phospholipase C/D" evidence="1">
    <location>
        <begin position="7"/>
        <end position="152"/>
    </location>
</feature>
<dbReference type="Pfam" id="PF00882">
    <property type="entry name" value="Zn_dep_PLPC"/>
    <property type="match status" value="1"/>
</dbReference>
<reference evidence="2 3" key="1">
    <citation type="journal article" date="2021" name="Sci. Rep.">
        <title>The distribution of antibiotic resistance genes in chicken gut microbiota commensals.</title>
        <authorList>
            <person name="Juricova H."/>
            <person name="Matiasovicova J."/>
            <person name="Kubasova T."/>
            <person name="Cejkova D."/>
            <person name="Rychlik I."/>
        </authorList>
    </citation>
    <scope>NUCLEOTIDE SEQUENCE [LARGE SCALE GENOMIC DNA]</scope>
    <source>
        <strain evidence="2 3">An564</strain>
    </source>
</reference>
<sequence>MPSTYAHFCLGRETARLLTPEPLEAITRYPQLYSIGLHGPDLFFYYKPLSKNPVSRLGHEFHDRPGRDFFERAARVLQMHPDSLAHRAYVYGFLCHFALDTLSHDYVAEKEAASGLSHARIESELERALMLRDGLDPASHRPTGHLVPSEENAAVIADFFPEVTQEQVLDSLRGMVFYLDLLVAPSALKRWVIFTALRLAGQFEKLGGLVVGPDPDPRCEDSNAELLRRFDRAAELAARLIGDFDRVVESGQAEDPIYGRTFDPKPEQEAANA</sequence>
<evidence type="ECO:0000313" key="2">
    <source>
        <dbReference type="EMBL" id="MBM6923721.1"/>
    </source>
</evidence>
<evidence type="ECO:0000259" key="1">
    <source>
        <dbReference type="Pfam" id="PF00882"/>
    </source>
</evidence>
<accession>A0ABS2GNP8</accession>
<gene>
    <name evidence="2" type="ORF">H9X81_08475</name>
</gene>
<comment type="caution">
    <text evidence="2">The sequence shown here is derived from an EMBL/GenBank/DDBJ whole genome shotgun (WGS) entry which is preliminary data.</text>
</comment>
<dbReference type="RefSeq" id="WP_204721262.1">
    <property type="nucleotide sequence ID" value="NZ_JACSNR010000008.1"/>
</dbReference>
<dbReference type="Proteomes" id="UP000724149">
    <property type="component" value="Unassembled WGS sequence"/>
</dbReference>
<dbReference type="InterPro" id="IPR029002">
    <property type="entry name" value="PLPC/GPLD1"/>
</dbReference>
<keyword evidence="3" id="KW-1185">Reference proteome</keyword>
<evidence type="ECO:0000313" key="3">
    <source>
        <dbReference type="Proteomes" id="UP000724149"/>
    </source>
</evidence>
<dbReference type="EMBL" id="JACSNR010000008">
    <property type="protein sequence ID" value="MBM6923721.1"/>
    <property type="molecule type" value="Genomic_DNA"/>
</dbReference>
<proteinExistence type="predicted"/>
<protein>
    <submittedName>
        <fullName evidence="2">Zinc dependent phospholipase C family protein</fullName>
    </submittedName>
</protein>
<name>A0ABS2GNP8_9FIRM</name>